<dbReference type="SUPFAM" id="SSF56024">
    <property type="entry name" value="Phospholipase D/nuclease"/>
    <property type="match status" value="1"/>
</dbReference>
<protein>
    <recommendedName>
        <fullName evidence="3">PLD phosphodiesterase domain-containing protein</fullName>
    </recommendedName>
</protein>
<proteinExistence type="predicted"/>
<dbReference type="Gene3D" id="3.30.870.10">
    <property type="entry name" value="Endonuclease Chain A"/>
    <property type="match status" value="2"/>
</dbReference>
<evidence type="ECO:0008006" key="3">
    <source>
        <dbReference type="Google" id="ProtNLM"/>
    </source>
</evidence>
<dbReference type="EMBL" id="JAUSVP010000007">
    <property type="protein sequence ID" value="MDQ0448128.1"/>
    <property type="molecule type" value="Genomic_DNA"/>
</dbReference>
<keyword evidence="2" id="KW-1185">Reference proteome</keyword>
<dbReference type="RefSeq" id="WP_238201815.1">
    <property type="nucleotide sequence ID" value="NZ_BPQE01000005.1"/>
</dbReference>
<dbReference type="Proteomes" id="UP001231124">
    <property type="component" value="Unassembled WGS sequence"/>
</dbReference>
<comment type="caution">
    <text evidence="1">The sequence shown here is derived from an EMBL/GenBank/DDBJ whole genome shotgun (WGS) entry which is preliminary data.</text>
</comment>
<evidence type="ECO:0000313" key="1">
    <source>
        <dbReference type="EMBL" id="MDQ0448128.1"/>
    </source>
</evidence>
<reference evidence="1 2" key="1">
    <citation type="submission" date="2023-07" db="EMBL/GenBank/DDBJ databases">
        <title>Genomic Encyclopedia of Type Strains, Phase IV (KMG-IV): sequencing the most valuable type-strain genomes for metagenomic binning, comparative biology and taxonomic classification.</title>
        <authorList>
            <person name="Goeker M."/>
        </authorList>
    </citation>
    <scope>NUCLEOTIDE SEQUENCE [LARGE SCALE GENOMIC DNA]</scope>
    <source>
        <strain evidence="1 2">DSM 19013</strain>
    </source>
</reference>
<name>A0ABU0I0K1_9HYPH</name>
<gene>
    <name evidence="1" type="ORF">QO012_002636</name>
</gene>
<evidence type="ECO:0000313" key="2">
    <source>
        <dbReference type="Proteomes" id="UP001231124"/>
    </source>
</evidence>
<accession>A0ABU0I0K1</accession>
<organism evidence="1 2">
    <name type="scientific">Methylobacterium aerolatum</name>
    <dbReference type="NCBI Taxonomy" id="418708"/>
    <lineage>
        <taxon>Bacteria</taxon>
        <taxon>Pseudomonadati</taxon>
        <taxon>Pseudomonadota</taxon>
        <taxon>Alphaproteobacteria</taxon>
        <taxon>Hyphomicrobiales</taxon>
        <taxon>Methylobacteriaceae</taxon>
        <taxon>Methylobacterium</taxon>
    </lineage>
</organism>
<sequence length="799" mass="84711">MIPLVSPYEVLCAGKWRAALFTTFSLSLSFFEAVPLHALRKAGAQDIGILADVVGYRASLAEAGVSDVGRTYDLVPLKVGGGCFHPKIMLLDGPDGLRATVGSGNLTFGGWGHNVEVMDLLVPAQAPDAFADLADFLEYLALYVEEGRIAVPEHPLIVGTMAEACRKAGRAGGDGRTRLIHSFDGSIATQLAAHSDALGGAEQVTIVSPFFGGVEAVQALSTALGCGRIRVAVTGKAPEFFDFAAARAVGLRAEPVRSDAFSSTALLHAKVIEVTCRRGRLLLGGSVNATRPALVTSGNVEASVLRIIDDRLTFGWSPTDARDPKEGIGGDLDPTGGPCLSARFDGGAIKGRLFERASPAGEWDARIISGAVHASLGPVSIGLDGSFEIKPGPALSIRNLIRSTQLIVARDAEEIRGWLVFDQILGAVRERGPVAEAMIRTLAGAEEPDDLAVILSFFVVNPGAFMEEDAGSPEIAGTGQRPSDRVTGTVDLSSLRPSSAFSEGLTPLGSLSGATAFERLLASMRRYVREAAPSSRVLPDASEIDDVVRSDAGGPGALPRWRIDEVVRALATFVQALPPGSADFRRHAVSLLDFILFASERSDDPEDLKAEHLRRWVGIARGAGMADGEPDVLDKAFVAVLIASVLSDPSQGGRVHSWLQAWCHGPVGSGWMEAVMPSPAGIRERRLDGEAGEDAWREAMHRTVATRTSWMVVHEIQRALAGVGPMPDLPAALKEEALILNRVASGKASPQRVIALAIRSDRPSCRCGLNLPVVGRERLREHRVSLTCCGLVLLDPVLE</sequence>